<keyword evidence="2" id="KW-1185">Reference proteome</keyword>
<name>A0A7U3NKS1_9CAUD</name>
<protein>
    <submittedName>
        <fullName evidence="1">Uncharacterized protein</fullName>
    </submittedName>
</protein>
<sequence length="52" mass="6081">MKLNSYVGLVVDNMVITGIGKYYDFSTDKIEQSFVINDKYEINCQLFIESYM</sequence>
<evidence type="ECO:0000313" key="1">
    <source>
        <dbReference type="EMBL" id="QOV08472.1"/>
    </source>
</evidence>
<reference evidence="1 2" key="1">
    <citation type="submission" date="2020-10" db="EMBL/GenBank/DDBJ databases">
        <authorList>
            <person name="Kazantseva O.A."/>
            <person name="Piligrimova E.G."/>
            <person name="Shadrin A.M."/>
        </authorList>
    </citation>
    <scope>NUCLEOTIDE SEQUENCE [LARGE SCALE GENOMIC DNA]</scope>
</reference>
<accession>A0A7U3NKS1</accession>
<gene>
    <name evidence="1" type="ORF">Kirov_273</name>
</gene>
<dbReference type="Proteomes" id="UP000594029">
    <property type="component" value="Segment"/>
</dbReference>
<dbReference type="EMBL" id="MW084976">
    <property type="protein sequence ID" value="QOV08472.1"/>
    <property type="molecule type" value="Genomic_DNA"/>
</dbReference>
<evidence type="ECO:0000313" key="2">
    <source>
        <dbReference type="Proteomes" id="UP000594029"/>
    </source>
</evidence>
<organism evidence="1 2">
    <name type="scientific">Bacillus phage Kirov</name>
    <dbReference type="NCBI Taxonomy" id="2783539"/>
    <lineage>
        <taxon>Viruses</taxon>
        <taxon>Duplodnaviria</taxon>
        <taxon>Heunggongvirae</taxon>
        <taxon>Uroviricota</taxon>
        <taxon>Caudoviricetes</taxon>
        <taxon>Andregratiavirinae</taxon>
        <taxon>Kirovvirus</taxon>
        <taxon>Kirovvirus kirov</taxon>
    </lineage>
</organism>
<proteinExistence type="predicted"/>